<dbReference type="GO" id="GO:0046872">
    <property type="term" value="F:metal ion binding"/>
    <property type="evidence" value="ECO:0007669"/>
    <property type="project" value="UniProtKB-KW"/>
</dbReference>
<dbReference type="InterPro" id="IPR045249">
    <property type="entry name" value="HARBI1-like"/>
</dbReference>
<dbReference type="AlphaFoldDB" id="A0A8S3RQM8"/>
<evidence type="ECO:0000313" key="10">
    <source>
        <dbReference type="EMBL" id="CAG2208592.1"/>
    </source>
</evidence>
<reference evidence="10" key="1">
    <citation type="submission" date="2021-03" db="EMBL/GenBank/DDBJ databases">
        <authorList>
            <person name="Bekaert M."/>
        </authorList>
    </citation>
    <scope>NUCLEOTIDE SEQUENCE</scope>
</reference>
<protein>
    <recommendedName>
        <fullName evidence="9">DDE Tnp4 domain-containing protein</fullName>
    </recommendedName>
</protein>
<feature type="domain" description="DDE Tnp4" evidence="9">
    <location>
        <begin position="400"/>
        <end position="564"/>
    </location>
</feature>
<evidence type="ECO:0000259" key="9">
    <source>
        <dbReference type="Pfam" id="PF13359"/>
    </source>
</evidence>
<accession>A0A8S3RQM8</accession>
<evidence type="ECO:0000313" key="11">
    <source>
        <dbReference type="Proteomes" id="UP000683360"/>
    </source>
</evidence>
<name>A0A8S3RQM8_MYTED</name>
<dbReference type="Pfam" id="PF13359">
    <property type="entry name" value="DDE_Tnp_4"/>
    <property type="match status" value="1"/>
</dbReference>
<gene>
    <name evidence="10" type="ORF">MEDL_22812</name>
</gene>
<evidence type="ECO:0000256" key="3">
    <source>
        <dbReference type="ARBA" id="ARBA00006958"/>
    </source>
</evidence>
<evidence type="ECO:0000256" key="1">
    <source>
        <dbReference type="ARBA" id="ARBA00001968"/>
    </source>
</evidence>
<comment type="cofactor">
    <cofactor evidence="1">
        <name>a divalent metal cation</name>
        <dbReference type="ChEBI" id="CHEBI:60240"/>
    </cofactor>
</comment>
<evidence type="ECO:0000256" key="5">
    <source>
        <dbReference type="ARBA" id="ARBA00022723"/>
    </source>
</evidence>
<dbReference type="InterPro" id="IPR027806">
    <property type="entry name" value="HARBI1_dom"/>
</dbReference>
<feature type="compositionally biased region" description="Basic residues" evidence="8">
    <location>
        <begin position="218"/>
        <end position="231"/>
    </location>
</feature>
<keyword evidence="5" id="KW-0479">Metal-binding</keyword>
<evidence type="ECO:0000256" key="7">
    <source>
        <dbReference type="ARBA" id="ARBA00023242"/>
    </source>
</evidence>
<dbReference type="GO" id="GO:0016787">
    <property type="term" value="F:hydrolase activity"/>
    <property type="evidence" value="ECO:0007669"/>
    <property type="project" value="UniProtKB-KW"/>
</dbReference>
<dbReference type="PANTHER" id="PTHR22930:SF269">
    <property type="entry name" value="NUCLEASE HARBI1-LIKE PROTEIN"/>
    <property type="match status" value="1"/>
</dbReference>
<comment type="subcellular location">
    <subcellularLocation>
        <location evidence="2">Nucleus</location>
    </subcellularLocation>
</comment>
<comment type="caution">
    <text evidence="10">The sequence shown here is derived from an EMBL/GenBank/DDBJ whole genome shotgun (WGS) entry which is preliminary data.</text>
</comment>
<feature type="region of interest" description="Disordered" evidence="8">
    <location>
        <begin position="207"/>
        <end position="246"/>
    </location>
</feature>
<keyword evidence="7" id="KW-0539">Nucleus</keyword>
<dbReference type="OrthoDB" id="6118955at2759"/>
<comment type="similarity">
    <text evidence="3">Belongs to the HARBI1 family.</text>
</comment>
<dbReference type="EMBL" id="CAJPWZ010001114">
    <property type="protein sequence ID" value="CAG2208592.1"/>
    <property type="molecule type" value="Genomic_DNA"/>
</dbReference>
<keyword evidence="4" id="KW-0540">Nuclease</keyword>
<evidence type="ECO:0000256" key="8">
    <source>
        <dbReference type="SAM" id="MobiDB-lite"/>
    </source>
</evidence>
<proteinExistence type="inferred from homology"/>
<dbReference type="PANTHER" id="PTHR22930">
    <property type="match status" value="1"/>
</dbReference>
<evidence type="ECO:0000256" key="4">
    <source>
        <dbReference type="ARBA" id="ARBA00022722"/>
    </source>
</evidence>
<keyword evidence="6" id="KW-0378">Hydrolase</keyword>
<dbReference type="GO" id="GO:0005634">
    <property type="term" value="C:nucleus"/>
    <property type="evidence" value="ECO:0007669"/>
    <property type="project" value="UniProtKB-SubCell"/>
</dbReference>
<sequence length="639" mass="72996">MITDSTRSQGGAPREPEEASLVQNVNSSSESVDSFVIDPVNSNKCSSDDSNDEGWARLKPGAKKMVKTKADGIKNRKQSLRMQKSRAIRTFKKLKDKLITQQVGKPLSKGIPKKNLKQRRAVVDLDMSGSKEKGVKFLTPDKYKFSFALGEARTDERDIDEGEGVLEIDLEKRSLAEDQRLDLAAITIGGDEKRKQMKVPAKISTKRKLVVGTTTGRGKGRGGKLSRKRKRNESLSDSSDNSVKRRRRRRTQRRFWCRPWLIRRTLFGQYDQLLHELNREDASGYRNFLRVDADLFGEILDRITPAIRKSSTSFREPLEPGLKLAVTLRHLATGSTYADLMYAFRVARNSISLFVPKVCEAIYLAYKDEVMPDEITTEDWMRIASDFERIWNLPHACGALDGKHIRIRKPPNSGSLFFNYKHFFSTVMMALVDADYKFIWLSVGSYGSASDSQIFRDSELRPMLEDGTLDLPPPSPLPNGETDIPYFLIGDDAFPLRSWMMKPYSRKRLDHDERIFNYRLSRARRIVENAFGILAMRFQILIGTMQQLPETVDLIVLSCTTLHNLLRIRKRADLQLFADEEDNNHNLIEGQWRQGAQLTDGDPGYQRNFGNAAGIDQRNYLKNYFNSEAGAVDWQENMI</sequence>
<evidence type="ECO:0000256" key="6">
    <source>
        <dbReference type="ARBA" id="ARBA00022801"/>
    </source>
</evidence>
<feature type="compositionally biased region" description="Polar residues" evidence="8">
    <location>
        <begin position="21"/>
        <end position="32"/>
    </location>
</feature>
<keyword evidence="11" id="KW-1185">Reference proteome</keyword>
<evidence type="ECO:0000256" key="2">
    <source>
        <dbReference type="ARBA" id="ARBA00004123"/>
    </source>
</evidence>
<feature type="region of interest" description="Disordered" evidence="8">
    <location>
        <begin position="1"/>
        <end position="66"/>
    </location>
</feature>
<dbReference type="Proteomes" id="UP000683360">
    <property type="component" value="Unassembled WGS sequence"/>
</dbReference>
<dbReference type="GO" id="GO:0004518">
    <property type="term" value="F:nuclease activity"/>
    <property type="evidence" value="ECO:0007669"/>
    <property type="project" value="UniProtKB-KW"/>
</dbReference>
<organism evidence="10 11">
    <name type="scientific">Mytilus edulis</name>
    <name type="common">Blue mussel</name>
    <dbReference type="NCBI Taxonomy" id="6550"/>
    <lineage>
        <taxon>Eukaryota</taxon>
        <taxon>Metazoa</taxon>
        <taxon>Spiralia</taxon>
        <taxon>Lophotrochozoa</taxon>
        <taxon>Mollusca</taxon>
        <taxon>Bivalvia</taxon>
        <taxon>Autobranchia</taxon>
        <taxon>Pteriomorphia</taxon>
        <taxon>Mytilida</taxon>
        <taxon>Mytiloidea</taxon>
        <taxon>Mytilidae</taxon>
        <taxon>Mytilinae</taxon>
        <taxon>Mytilus</taxon>
    </lineage>
</organism>